<accession>A0ACB9C730</accession>
<proteinExistence type="predicted"/>
<dbReference type="EMBL" id="CM042051">
    <property type="protein sequence ID" value="KAI3730087.1"/>
    <property type="molecule type" value="Genomic_DNA"/>
</dbReference>
<organism evidence="1 2">
    <name type="scientific">Arctium lappa</name>
    <name type="common">Greater burdock</name>
    <name type="synonym">Lappa major</name>
    <dbReference type="NCBI Taxonomy" id="4217"/>
    <lineage>
        <taxon>Eukaryota</taxon>
        <taxon>Viridiplantae</taxon>
        <taxon>Streptophyta</taxon>
        <taxon>Embryophyta</taxon>
        <taxon>Tracheophyta</taxon>
        <taxon>Spermatophyta</taxon>
        <taxon>Magnoliopsida</taxon>
        <taxon>eudicotyledons</taxon>
        <taxon>Gunneridae</taxon>
        <taxon>Pentapetalae</taxon>
        <taxon>asterids</taxon>
        <taxon>campanulids</taxon>
        <taxon>Asterales</taxon>
        <taxon>Asteraceae</taxon>
        <taxon>Carduoideae</taxon>
        <taxon>Cardueae</taxon>
        <taxon>Arctiinae</taxon>
        <taxon>Arctium</taxon>
    </lineage>
</organism>
<name>A0ACB9C730_ARCLA</name>
<evidence type="ECO:0000313" key="2">
    <source>
        <dbReference type="Proteomes" id="UP001055879"/>
    </source>
</evidence>
<gene>
    <name evidence="1" type="ORF">L6452_18763</name>
</gene>
<protein>
    <submittedName>
        <fullName evidence="1">Uncharacterized protein</fullName>
    </submittedName>
</protein>
<sequence>MGRAPCCEKEGLKRGRWTAEEDEALIKYIQANGEGSWRSLPKNAGLLRCGKSCRLRWINYLRGDLKRGNITTQEEEIIVKLHGSLGNRWSAIASHLPGRTDNEIKNYWNSHLRRKIYRYFRGKNNSTLNSIAVSNVLVQTSGRIGRVSRRVAKKYNKNRMMDNNKKSPPPPSSIDSAMQTVNEEITGSNSISVKKNVTGSEACGIKSSNLEEGRENQDLGPDDYGFKDDELMDISKLFGSWTMDLNGVLSFHDHEEQPQKLLADHTGVFENAKKAETEDEILRLNSSQAMGFCSNGDSMEFELEGDDMLLWLWEDDDLEAHNC</sequence>
<comment type="caution">
    <text evidence="1">The sequence shown here is derived from an EMBL/GenBank/DDBJ whole genome shotgun (WGS) entry which is preliminary data.</text>
</comment>
<evidence type="ECO:0000313" key="1">
    <source>
        <dbReference type="EMBL" id="KAI3730087.1"/>
    </source>
</evidence>
<reference evidence="2" key="1">
    <citation type="journal article" date="2022" name="Mol. Ecol. Resour.">
        <title>The genomes of chicory, endive, great burdock and yacon provide insights into Asteraceae palaeo-polyploidization history and plant inulin production.</title>
        <authorList>
            <person name="Fan W."/>
            <person name="Wang S."/>
            <person name="Wang H."/>
            <person name="Wang A."/>
            <person name="Jiang F."/>
            <person name="Liu H."/>
            <person name="Zhao H."/>
            <person name="Xu D."/>
            <person name="Zhang Y."/>
        </authorList>
    </citation>
    <scope>NUCLEOTIDE SEQUENCE [LARGE SCALE GENOMIC DNA]</scope>
    <source>
        <strain evidence="2">cv. Niubang</strain>
    </source>
</reference>
<reference evidence="1 2" key="2">
    <citation type="journal article" date="2022" name="Mol. Ecol. Resour.">
        <title>The genomes of chicory, endive, great burdock and yacon provide insights into Asteraceae paleo-polyploidization history and plant inulin production.</title>
        <authorList>
            <person name="Fan W."/>
            <person name="Wang S."/>
            <person name="Wang H."/>
            <person name="Wang A."/>
            <person name="Jiang F."/>
            <person name="Liu H."/>
            <person name="Zhao H."/>
            <person name="Xu D."/>
            <person name="Zhang Y."/>
        </authorList>
    </citation>
    <scope>NUCLEOTIDE SEQUENCE [LARGE SCALE GENOMIC DNA]</scope>
    <source>
        <strain evidence="2">cv. Niubang</strain>
    </source>
</reference>
<dbReference type="Proteomes" id="UP001055879">
    <property type="component" value="Linkage Group LG05"/>
</dbReference>
<keyword evidence="2" id="KW-1185">Reference proteome</keyword>